<evidence type="ECO:0000313" key="2">
    <source>
        <dbReference type="Proteomes" id="UP000239757"/>
    </source>
</evidence>
<dbReference type="AlphaFoldDB" id="A0A2P5XXQ4"/>
<reference evidence="1 2" key="1">
    <citation type="submission" date="2015-01" db="EMBL/GenBank/DDBJ databases">
        <title>Genome of allotetraploid Gossypium barbadense reveals genomic plasticity and fiber elongation in cotton evolution.</title>
        <authorList>
            <person name="Chen X."/>
            <person name="Liu X."/>
            <person name="Zhao B."/>
            <person name="Zheng H."/>
            <person name="Hu Y."/>
            <person name="Lu G."/>
            <person name="Yang C."/>
            <person name="Chen J."/>
            <person name="Shan C."/>
            <person name="Zhang L."/>
            <person name="Zhou Y."/>
            <person name="Wang L."/>
            <person name="Guo W."/>
            <person name="Bai Y."/>
            <person name="Ruan J."/>
            <person name="Shangguan X."/>
            <person name="Mao Y."/>
            <person name="Jiang J."/>
            <person name="Zhu Y."/>
            <person name="Lei J."/>
            <person name="Kang H."/>
            <person name="Chen S."/>
            <person name="He X."/>
            <person name="Wang R."/>
            <person name="Wang Y."/>
            <person name="Chen J."/>
            <person name="Wang L."/>
            <person name="Yu S."/>
            <person name="Wang B."/>
            <person name="Wei J."/>
            <person name="Song S."/>
            <person name="Lu X."/>
            <person name="Gao Z."/>
            <person name="Gu W."/>
            <person name="Deng X."/>
            <person name="Ma D."/>
            <person name="Wang S."/>
            <person name="Liang W."/>
            <person name="Fang L."/>
            <person name="Cai C."/>
            <person name="Zhu X."/>
            <person name="Zhou B."/>
            <person name="Zhang Y."/>
            <person name="Chen Z."/>
            <person name="Xu S."/>
            <person name="Zhu R."/>
            <person name="Wang S."/>
            <person name="Zhang T."/>
            <person name="Zhao G."/>
        </authorList>
    </citation>
    <scope>NUCLEOTIDE SEQUENCE [LARGE SCALE GENOMIC DNA]</scope>
    <source>
        <strain evidence="2">cv. Xinhai21</strain>
        <tissue evidence="1">Leaf</tissue>
    </source>
</reference>
<proteinExistence type="predicted"/>
<organism evidence="1 2">
    <name type="scientific">Gossypium barbadense</name>
    <name type="common">Sea Island cotton</name>
    <name type="synonym">Hibiscus barbadensis</name>
    <dbReference type="NCBI Taxonomy" id="3634"/>
    <lineage>
        <taxon>Eukaryota</taxon>
        <taxon>Viridiplantae</taxon>
        <taxon>Streptophyta</taxon>
        <taxon>Embryophyta</taxon>
        <taxon>Tracheophyta</taxon>
        <taxon>Spermatophyta</taxon>
        <taxon>Magnoliopsida</taxon>
        <taxon>eudicotyledons</taxon>
        <taxon>Gunneridae</taxon>
        <taxon>Pentapetalae</taxon>
        <taxon>rosids</taxon>
        <taxon>malvids</taxon>
        <taxon>Malvales</taxon>
        <taxon>Malvaceae</taxon>
        <taxon>Malvoideae</taxon>
        <taxon>Gossypium</taxon>
    </lineage>
</organism>
<name>A0A2P5XXQ4_GOSBA</name>
<dbReference type="OrthoDB" id="1723222at2759"/>
<protein>
    <submittedName>
        <fullName evidence="1">Uncharacterized protein</fullName>
    </submittedName>
</protein>
<dbReference type="Proteomes" id="UP000239757">
    <property type="component" value="Unassembled WGS sequence"/>
</dbReference>
<dbReference type="EMBL" id="KZ664060">
    <property type="protein sequence ID" value="PPS08119.1"/>
    <property type="molecule type" value="Genomic_DNA"/>
</dbReference>
<accession>A0A2P5XXQ4</accession>
<sequence length="374" mass="43145">MSLKKVHEPFSRNSTGPIHEDRRLQIEALDEWWTHKLRTPDKPNLRQNKLNTFPNQLKVGDIVLLDAADPHIVATTPNEEIPFTVLSIFPFGTVEVSHTKFGTFKVNNTRLKPYFDEIDSRNEEYKLLKPPRSFNREVPCRLHKERKSPYLLRRKGRERHLPRVQPQKFVTISYSSPATVEEVQFAHTIQTLLTIDPCELFFGIIEPTYLEIMIELCSTFHLLNVMMNYNYPGTVQFQLGGLIHQLSVPEFDAALAYIRRSSRRRMNDMLSFATYTSLPRSADTLWPLVLPPTILAAPRHQHVIDLAYFIALVIEHQTEWNKKVVISIGPYVTRLAQHFGLLNTVAQESSLTLIGQMSPLGTSSMLSMRMIEKR</sequence>
<gene>
    <name evidence="1" type="ORF">GOBAR_AA12525</name>
</gene>
<evidence type="ECO:0000313" key="1">
    <source>
        <dbReference type="EMBL" id="PPS08119.1"/>
    </source>
</evidence>